<dbReference type="Gene3D" id="2.130.10.10">
    <property type="entry name" value="YVTN repeat-like/Quinoprotein amine dehydrogenase"/>
    <property type="match status" value="1"/>
</dbReference>
<dbReference type="InterPro" id="IPR011047">
    <property type="entry name" value="Quinoprotein_ADH-like_sf"/>
</dbReference>
<feature type="domain" description="Pyrrolo-quinoline quinone repeat" evidence="1">
    <location>
        <begin position="35"/>
        <end position="113"/>
    </location>
</feature>
<dbReference type="STRING" id="1227490.C479_06497"/>
<dbReference type="EMBL" id="AOIQ01000011">
    <property type="protein sequence ID" value="ELZ11683.1"/>
    <property type="molecule type" value="Genomic_DNA"/>
</dbReference>
<reference evidence="2 3" key="1">
    <citation type="journal article" date="2014" name="PLoS Genet.">
        <title>Phylogenetically driven sequencing of extremely halophilic archaea reveals strategies for static and dynamic osmo-response.</title>
        <authorList>
            <person name="Becker E.A."/>
            <person name="Seitzer P.M."/>
            <person name="Tritt A."/>
            <person name="Larsen D."/>
            <person name="Krusor M."/>
            <person name="Yao A.I."/>
            <person name="Wu D."/>
            <person name="Madern D."/>
            <person name="Eisen J.A."/>
            <person name="Darling A.E."/>
            <person name="Facciotti M.T."/>
        </authorList>
    </citation>
    <scope>NUCLEOTIDE SEQUENCE [LARGE SCALE GENOMIC DNA]</scope>
    <source>
        <strain evidence="2 3">JCM 14624</strain>
    </source>
</reference>
<evidence type="ECO:0000259" key="1">
    <source>
        <dbReference type="Pfam" id="PF13360"/>
    </source>
</evidence>
<keyword evidence="3" id="KW-1185">Reference proteome</keyword>
<sequence>MESTTDGPGPPALDAITPLGQIEPARSRHMWRRSGVCVHDGLVVACTWNGEIVAFDVDGGSDECALTERWRRSIAGHPVTVAAVDDALVVGCRGDRGRIAALDRADGTTNWSYEGVADVGEASSDSVFHWPYVVAVVDDGDGGCVAAVRRYEHDGQDRRWHSAILRFDADGAVRWRDETDASVIAIDRDAAGDHLAVAYNRCGGDHQHGLVVLEAASGSVVWDWDPGTEGERRVGDVTFDRETGALVAASHGDYCGYLFDSDGAVDATGSGSERSRVELATEHRVGDQTLYAYPTHAYAHDGRVVFVTGNTYARDAREIAGRHPGEHTAFGYHVDGDTDAPQFRASTGGFVTELAAAGSTVVLPSAQHFRDRDPATHAIRVLDITTGAVAASPTEGIVTAASTDGQFLAAIEEPIAYHDDEGTLGAYALHVGRVV</sequence>
<dbReference type="Proteomes" id="UP000011560">
    <property type="component" value="Unassembled WGS sequence"/>
</dbReference>
<dbReference type="SMART" id="SM00564">
    <property type="entry name" value="PQQ"/>
    <property type="match status" value="2"/>
</dbReference>
<organism evidence="2 3">
    <name type="scientific">Halovivax asiaticus JCM 14624</name>
    <dbReference type="NCBI Taxonomy" id="1227490"/>
    <lineage>
        <taxon>Archaea</taxon>
        <taxon>Methanobacteriati</taxon>
        <taxon>Methanobacteriota</taxon>
        <taxon>Stenosarchaea group</taxon>
        <taxon>Halobacteria</taxon>
        <taxon>Halobacteriales</taxon>
        <taxon>Natrialbaceae</taxon>
        <taxon>Halovivax</taxon>
    </lineage>
</organism>
<evidence type="ECO:0000313" key="2">
    <source>
        <dbReference type="EMBL" id="ELZ11683.1"/>
    </source>
</evidence>
<dbReference type="InterPro" id="IPR015943">
    <property type="entry name" value="WD40/YVTN_repeat-like_dom_sf"/>
</dbReference>
<name>M0BN08_9EURY</name>
<dbReference type="InterPro" id="IPR002372">
    <property type="entry name" value="PQQ_rpt_dom"/>
</dbReference>
<dbReference type="InterPro" id="IPR018391">
    <property type="entry name" value="PQQ_b-propeller_rpt"/>
</dbReference>
<proteinExistence type="predicted"/>
<dbReference type="SUPFAM" id="SSF50998">
    <property type="entry name" value="Quinoprotein alcohol dehydrogenase-like"/>
    <property type="match status" value="1"/>
</dbReference>
<accession>M0BN08</accession>
<protein>
    <submittedName>
        <fullName evidence="2">Pyrrolo-quinoline quinone</fullName>
    </submittedName>
</protein>
<comment type="caution">
    <text evidence="2">The sequence shown here is derived from an EMBL/GenBank/DDBJ whole genome shotgun (WGS) entry which is preliminary data.</text>
</comment>
<dbReference type="Pfam" id="PF13360">
    <property type="entry name" value="PQQ_2"/>
    <property type="match status" value="1"/>
</dbReference>
<evidence type="ECO:0000313" key="3">
    <source>
        <dbReference type="Proteomes" id="UP000011560"/>
    </source>
</evidence>
<dbReference type="AlphaFoldDB" id="M0BN08"/>
<gene>
    <name evidence="2" type="ORF">C479_06497</name>
</gene>